<dbReference type="InterPro" id="IPR013785">
    <property type="entry name" value="Aldolase_TIM"/>
</dbReference>
<organism evidence="1 2">
    <name type="scientific">Alkalibacterium indicireducens</name>
    <dbReference type="NCBI Taxonomy" id="398758"/>
    <lineage>
        <taxon>Bacteria</taxon>
        <taxon>Bacillati</taxon>
        <taxon>Bacillota</taxon>
        <taxon>Bacilli</taxon>
        <taxon>Lactobacillales</taxon>
        <taxon>Carnobacteriaceae</taxon>
        <taxon>Alkalibacterium</taxon>
    </lineage>
</organism>
<proteinExistence type="predicted"/>
<reference evidence="2" key="1">
    <citation type="journal article" date="2019" name="Int. J. Syst. Evol. Microbiol.">
        <title>The Global Catalogue of Microorganisms (GCM) 10K type strain sequencing project: providing services to taxonomists for standard genome sequencing and annotation.</title>
        <authorList>
            <consortium name="The Broad Institute Genomics Platform"/>
            <consortium name="The Broad Institute Genome Sequencing Center for Infectious Disease"/>
            <person name="Wu L."/>
            <person name="Ma J."/>
        </authorList>
    </citation>
    <scope>NUCLEOTIDE SEQUENCE [LARGE SCALE GENOMIC DNA]</scope>
    <source>
        <strain evidence="2">JCM 14232</strain>
    </source>
</reference>
<keyword evidence="2" id="KW-1185">Reference proteome</keyword>
<comment type="caution">
    <text evidence="1">The sequence shown here is derived from an EMBL/GenBank/DDBJ whole genome shotgun (WGS) entry which is preliminary data.</text>
</comment>
<dbReference type="Proteomes" id="UP001410648">
    <property type="component" value="Unassembled WGS sequence"/>
</dbReference>
<evidence type="ECO:0000313" key="2">
    <source>
        <dbReference type="Proteomes" id="UP001410648"/>
    </source>
</evidence>
<dbReference type="EMBL" id="BAAADA010000071">
    <property type="protein sequence ID" value="GAA0480728.1"/>
    <property type="molecule type" value="Genomic_DNA"/>
</dbReference>
<protein>
    <recommendedName>
        <fullName evidence="3">NADH:flavin oxidoreductase / NADH oxidase family protein</fullName>
    </recommendedName>
</protein>
<name>A0ABP3KIV2_9LACT</name>
<evidence type="ECO:0008006" key="3">
    <source>
        <dbReference type="Google" id="ProtNLM"/>
    </source>
</evidence>
<dbReference type="SUPFAM" id="SSF51395">
    <property type="entry name" value="FMN-linked oxidoreductases"/>
    <property type="match status" value="1"/>
</dbReference>
<sequence>MAPSEVALKKLYCSFFNPPRVLNIEENTAITDRFGLAAEIARKAGFTGVQIHAAHGDQIL</sequence>
<dbReference type="Gene3D" id="3.20.20.70">
    <property type="entry name" value="Aldolase class I"/>
    <property type="match status" value="1"/>
</dbReference>
<accession>A0ABP3KIV2</accession>
<gene>
    <name evidence="1" type="ORF">GCM10008936_08160</name>
</gene>
<evidence type="ECO:0000313" key="1">
    <source>
        <dbReference type="EMBL" id="GAA0480728.1"/>
    </source>
</evidence>